<feature type="region of interest" description="Disordered" evidence="1">
    <location>
        <begin position="102"/>
        <end position="138"/>
    </location>
</feature>
<proteinExistence type="predicted"/>
<accession>A0A4C1VEN2</accession>
<evidence type="ECO:0000313" key="3">
    <source>
        <dbReference type="Proteomes" id="UP000299102"/>
    </source>
</evidence>
<dbReference type="Proteomes" id="UP000299102">
    <property type="component" value="Unassembled WGS sequence"/>
</dbReference>
<comment type="caution">
    <text evidence="2">The sequence shown here is derived from an EMBL/GenBank/DDBJ whole genome shotgun (WGS) entry which is preliminary data.</text>
</comment>
<dbReference type="STRING" id="151549.A0A4C1VEN2"/>
<feature type="region of interest" description="Disordered" evidence="1">
    <location>
        <begin position="378"/>
        <end position="425"/>
    </location>
</feature>
<evidence type="ECO:0000313" key="2">
    <source>
        <dbReference type="EMBL" id="GBP37286.1"/>
    </source>
</evidence>
<dbReference type="EMBL" id="BGZK01000331">
    <property type="protein sequence ID" value="GBP37286.1"/>
    <property type="molecule type" value="Genomic_DNA"/>
</dbReference>
<dbReference type="InterPro" id="IPR036875">
    <property type="entry name" value="Znf_CCHC_sf"/>
</dbReference>
<gene>
    <name evidence="2" type="primary">ORF1</name>
    <name evidence="2" type="ORF">EVAR_35720_1</name>
</gene>
<reference evidence="2 3" key="1">
    <citation type="journal article" date="2019" name="Commun. Biol.">
        <title>The bagworm genome reveals a unique fibroin gene that provides high tensile strength.</title>
        <authorList>
            <person name="Kono N."/>
            <person name="Nakamura H."/>
            <person name="Ohtoshi R."/>
            <person name="Tomita M."/>
            <person name="Numata K."/>
            <person name="Arakawa K."/>
        </authorList>
    </citation>
    <scope>NUCLEOTIDE SEQUENCE [LARGE SCALE GENOMIC DNA]</scope>
</reference>
<protein>
    <submittedName>
        <fullName evidence="2">Nucleic-acid-binding protein from transposon X-element</fullName>
    </submittedName>
</protein>
<evidence type="ECO:0000256" key="1">
    <source>
        <dbReference type="SAM" id="MobiDB-lite"/>
    </source>
</evidence>
<feature type="compositionally biased region" description="Polar residues" evidence="1">
    <location>
        <begin position="110"/>
        <end position="126"/>
    </location>
</feature>
<dbReference type="Gene3D" id="4.10.60.10">
    <property type="entry name" value="Zinc finger, CCHC-type"/>
    <property type="match status" value="1"/>
</dbReference>
<name>A0A4C1VEN2_EUMVA</name>
<organism evidence="2 3">
    <name type="scientific">Eumeta variegata</name>
    <name type="common">Bagworm moth</name>
    <name type="synonym">Eumeta japonica</name>
    <dbReference type="NCBI Taxonomy" id="151549"/>
    <lineage>
        <taxon>Eukaryota</taxon>
        <taxon>Metazoa</taxon>
        <taxon>Ecdysozoa</taxon>
        <taxon>Arthropoda</taxon>
        <taxon>Hexapoda</taxon>
        <taxon>Insecta</taxon>
        <taxon>Pterygota</taxon>
        <taxon>Neoptera</taxon>
        <taxon>Endopterygota</taxon>
        <taxon>Lepidoptera</taxon>
        <taxon>Glossata</taxon>
        <taxon>Ditrysia</taxon>
        <taxon>Tineoidea</taxon>
        <taxon>Psychidae</taxon>
        <taxon>Oiketicinae</taxon>
        <taxon>Eumeta</taxon>
    </lineage>
</organism>
<dbReference type="OrthoDB" id="6379801at2759"/>
<feature type="compositionally biased region" description="Basic and acidic residues" evidence="1">
    <location>
        <begin position="379"/>
        <end position="395"/>
    </location>
</feature>
<dbReference type="GO" id="GO:0008270">
    <property type="term" value="F:zinc ion binding"/>
    <property type="evidence" value="ECO:0007669"/>
    <property type="project" value="InterPro"/>
</dbReference>
<keyword evidence="3" id="KW-1185">Reference proteome</keyword>
<dbReference type="SUPFAM" id="SSF57756">
    <property type="entry name" value="Retrovirus zinc finger-like domains"/>
    <property type="match status" value="1"/>
</dbReference>
<sequence>MQIHYADLPEGWAETTGLHMVRSRDVSRFIRQSFHVEQLRGHVTHCRHCLPLKSLLQRRRINGRLSTLRRRDRRLGTVRGDNSKFDAYAALAVEAGEGRALSLPSPHPISHQNVRSDGRQSFTSKKPTPGQREKDLSRTVHCRYGNKSTVQSDVAADADAITQRVRGYPPLVVESLPNWVSHFEELRRLLGHTPNPRPFGKGVRFLPKSDTEFRTVQRYLQAAARKDNHITWFCYAPVTERPTKIGIRGRPVDTAPDAIITALQELGFPVEYARPIPPRKGRPGCLFYARLGHTNQDGLQRLYGVNTLLNMPGVTIEGWRGRAGPPQCHRCQIFGHSSANCHRPQRCVRCGEGYLAADCPRPRTKNPRAQTANALTRQATRDVRPLEGKLAKEGSRSPPPYQPNRTPLPYTGGIVGAGKRKRLAD</sequence>
<dbReference type="AlphaFoldDB" id="A0A4C1VEN2"/>
<dbReference type="GO" id="GO:0003676">
    <property type="term" value="F:nucleic acid binding"/>
    <property type="evidence" value="ECO:0007669"/>
    <property type="project" value="InterPro"/>
</dbReference>